<feature type="compositionally biased region" description="Basic and acidic residues" evidence="1">
    <location>
        <begin position="139"/>
        <end position="151"/>
    </location>
</feature>
<reference evidence="3" key="1">
    <citation type="submission" date="2020-05" db="EMBL/GenBank/DDBJ databases">
        <authorList>
            <person name="Chiriac C."/>
            <person name="Salcher M."/>
            <person name="Ghai R."/>
            <person name="Kavagutti S V."/>
        </authorList>
    </citation>
    <scope>NUCLEOTIDE SEQUENCE</scope>
</reference>
<keyword evidence="2" id="KW-0472">Membrane</keyword>
<protein>
    <submittedName>
        <fullName evidence="3">Unannotated protein</fullName>
    </submittedName>
</protein>
<evidence type="ECO:0000256" key="2">
    <source>
        <dbReference type="SAM" id="Phobius"/>
    </source>
</evidence>
<keyword evidence="2" id="KW-0812">Transmembrane</keyword>
<feature type="region of interest" description="Disordered" evidence="1">
    <location>
        <begin position="123"/>
        <end position="151"/>
    </location>
</feature>
<evidence type="ECO:0000256" key="1">
    <source>
        <dbReference type="SAM" id="MobiDB-lite"/>
    </source>
</evidence>
<organism evidence="3">
    <name type="scientific">freshwater metagenome</name>
    <dbReference type="NCBI Taxonomy" id="449393"/>
    <lineage>
        <taxon>unclassified sequences</taxon>
        <taxon>metagenomes</taxon>
        <taxon>ecological metagenomes</taxon>
    </lineage>
</organism>
<name>A0A6J6DAB0_9ZZZZ</name>
<accession>A0A6J6DAB0</accession>
<proteinExistence type="predicted"/>
<feature type="transmembrane region" description="Helical" evidence="2">
    <location>
        <begin position="6"/>
        <end position="27"/>
    </location>
</feature>
<keyword evidence="2" id="KW-1133">Transmembrane helix</keyword>
<dbReference type="EMBL" id="CAEZSR010000056">
    <property type="protein sequence ID" value="CAB4560185.1"/>
    <property type="molecule type" value="Genomic_DNA"/>
</dbReference>
<sequence length="151" mass="16055">MTAGELAVLLAAVLCCIGFAALVVVLLRVLDTLRDLRHEVATLRAETGPLLAELQQSTRSASAVVEEARHDLERFDRVLGSAEAISDAMVGSGRVARAALSTPVIKTAAFATGTSRAVRRLRGRDDHELSRGRGSRRARAQDRIERGGAAG</sequence>
<gene>
    <name evidence="3" type="ORF">UFOPK1493_01726</name>
</gene>
<evidence type="ECO:0000313" key="3">
    <source>
        <dbReference type="EMBL" id="CAB4560185.1"/>
    </source>
</evidence>
<dbReference type="AlphaFoldDB" id="A0A6J6DAB0"/>